<dbReference type="Proteomes" id="UP001596978">
    <property type="component" value="Unassembled WGS sequence"/>
</dbReference>
<keyword evidence="5" id="KW-1185">Reference proteome</keyword>
<sequence>MKTTYLEKLKFLITASAVLVLGTPKGHAQLHETNGCANNFSLNWTTAPNSQDEFDWTPEGSLTNTFTNVDGSGVDMTITFSGDTYALEDWNFRGGPDTPHVGGQAVNGLSEVLNLFTSGYSNQGITMTITFSEPIFGLGFDIHHVNAGGQNGDKYTITATNTLGDTVYPIFTESNTPSYTTNNRGVVNAFAPSTSGDNASVGLNFYDDNYINSITLLWQDCDTCTPGFVHGSGLGKISFCTPQSLGFDGVDDYISAPAFLGGEEEATMMAWIKIDNASNGPSDIMGQRNFRLFLNGDDKLRAYVRTDAPAANNVSIAADMAPTLEKNLWYHVATVYDGNSLKLYINGELLNEERAILGGNIRNGRNWNENHGFSIGRNSFNENDYFHGAISEARVYNVALNEDQLRKQIYQKIEENDGVVKGSVIKNEITGLSWDRLRLYFEMDNVDDRLATTTDASANAIDGILHNMKERQENNQPTPYIAYKSGNWMDENVWLHGDVWDIDNTPHKDWAIVKIINEAKLSSVASHTHLGLLLEEGTKLTILNDQELQNTAYLNLDGVIRLRGESQLIQTAESILDPNSKGSVERSQQGTADSFTYNYWSSPVGAINDVENNKAVSINQILKDGSDVTNLKDINFRSSHTAADNGATNPITISDYWIFTFRGAADDINAFTQVRSTTAIGPGAGYTMKGSGAGTVGQEQNYVFVGKPNNGEISLDFSAGEQYLVGNPYPSALDADQFIRDNISLANGGNNTTNVIDGTLYFWEHFGGGTHVLRDYQGGYATYNLSGGVSAISHPDVSQTGTGSKEPSPFISVAQGFFVTAADGGAIKFNNNQRTFKRETDGASVFFRNDENATQSDAMDSRFKLKLNITSTNGISRELLVTEDEHSTYGKDVAYDAQNQDFVYDDASWIIEEENFIIQGIPLIDESTELPLTIKARNAGLVTIALGDLQNRPEGLEVFLYDSTTEERFNLEDGVLRLDLPSGTFKHRFKLVFSRQQVLSIEEEQLSEETIKIATSENRLMIIANAISNSLNNATLYNMLGQELKSVKLSDGKAVIATNGLAGMHIVKVETANGMFSKKVVLR</sequence>
<dbReference type="Pfam" id="PF13385">
    <property type="entry name" value="Laminin_G_3"/>
    <property type="match status" value="1"/>
</dbReference>
<evidence type="ECO:0000256" key="1">
    <source>
        <dbReference type="ARBA" id="ARBA00022729"/>
    </source>
</evidence>
<comment type="caution">
    <text evidence="4">The sequence shown here is derived from an EMBL/GenBank/DDBJ whole genome shotgun (WGS) entry which is preliminary data.</text>
</comment>
<keyword evidence="2" id="KW-1015">Disulfide bond</keyword>
<keyword evidence="1" id="KW-0732">Signal</keyword>
<dbReference type="SMART" id="SM00560">
    <property type="entry name" value="LamGL"/>
    <property type="match status" value="1"/>
</dbReference>
<dbReference type="EMBL" id="JBHTJH010000003">
    <property type="protein sequence ID" value="MFD0861072.1"/>
    <property type="molecule type" value="Genomic_DNA"/>
</dbReference>
<proteinExistence type="predicted"/>
<reference evidence="5" key="1">
    <citation type="journal article" date="2019" name="Int. J. Syst. Evol. Microbiol.">
        <title>The Global Catalogue of Microorganisms (GCM) 10K type strain sequencing project: providing services to taxonomists for standard genome sequencing and annotation.</title>
        <authorList>
            <consortium name="The Broad Institute Genomics Platform"/>
            <consortium name="The Broad Institute Genome Sequencing Center for Infectious Disease"/>
            <person name="Wu L."/>
            <person name="Ma J."/>
        </authorList>
    </citation>
    <scope>NUCLEOTIDE SEQUENCE [LARGE SCALE GENOMIC DNA]</scope>
    <source>
        <strain evidence="5">CCUG 62952</strain>
    </source>
</reference>
<dbReference type="RefSeq" id="WP_386403400.1">
    <property type="nucleotide sequence ID" value="NZ_JBHTJH010000003.1"/>
</dbReference>
<dbReference type="InterPro" id="IPR006558">
    <property type="entry name" value="LamG-like"/>
</dbReference>
<dbReference type="InterPro" id="IPR026444">
    <property type="entry name" value="Secre_tail"/>
</dbReference>
<gene>
    <name evidence="4" type="ORF">ACFQ1M_02530</name>
</gene>
<name>A0ABW3CV21_9FLAO</name>
<evidence type="ECO:0000313" key="5">
    <source>
        <dbReference type="Proteomes" id="UP001596978"/>
    </source>
</evidence>
<evidence type="ECO:0000313" key="4">
    <source>
        <dbReference type="EMBL" id="MFD0861072.1"/>
    </source>
</evidence>
<organism evidence="4 5">
    <name type="scientific">Sungkyunkwania multivorans</name>
    <dbReference type="NCBI Taxonomy" id="1173618"/>
    <lineage>
        <taxon>Bacteria</taxon>
        <taxon>Pseudomonadati</taxon>
        <taxon>Bacteroidota</taxon>
        <taxon>Flavobacteriia</taxon>
        <taxon>Flavobacteriales</taxon>
        <taxon>Flavobacteriaceae</taxon>
        <taxon>Sungkyunkwania</taxon>
    </lineage>
</organism>
<accession>A0ABW3CV21</accession>
<protein>
    <submittedName>
        <fullName evidence="4">LamG-like jellyroll fold domain-containing protein</fullName>
    </submittedName>
</protein>
<feature type="domain" description="LamG-like jellyroll fold" evidence="3">
    <location>
        <begin position="264"/>
        <end position="403"/>
    </location>
</feature>
<dbReference type="InterPro" id="IPR013320">
    <property type="entry name" value="ConA-like_dom_sf"/>
</dbReference>
<dbReference type="Gene3D" id="2.60.120.200">
    <property type="match status" value="1"/>
</dbReference>
<evidence type="ECO:0000259" key="3">
    <source>
        <dbReference type="SMART" id="SM00560"/>
    </source>
</evidence>
<dbReference type="NCBIfam" id="TIGR04183">
    <property type="entry name" value="Por_Secre_tail"/>
    <property type="match status" value="1"/>
</dbReference>
<dbReference type="SUPFAM" id="SSF49899">
    <property type="entry name" value="Concanavalin A-like lectins/glucanases"/>
    <property type="match status" value="1"/>
</dbReference>
<evidence type="ECO:0000256" key="2">
    <source>
        <dbReference type="ARBA" id="ARBA00023157"/>
    </source>
</evidence>